<comment type="caution">
    <text evidence="2">The sequence shown here is derived from an EMBL/GenBank/DDBJ whole genome shotgun (WGS) entry which is preliminary data.</text>
</comment>
<dbReference type="Proteomes" id="UP000294564">
    <property type="component" value="Unassembled WGS sequence"/>
</dbReference>
<sequence>MKNIYKTLSVLFVVFGYLNTIQAQQQILLDKPVRAGELILFPDLNNRSNYYYLPDKPQLASHPTGDPIFSFLRYVKNEETAADSNEGISESTVGGGIVHALVELKVPDKMIKDAERALSRVDSNGKIIGPVVFKSGTVSLISSVAKPNGEFEAKVCGLGNAPILENQRSAVSVHINKLGSKILWETFNTPTPDFSTHFEMEVEGYQSPKRVTIEANFDRIYKHQTFEAAIAAPVLSAEIKASFDDLFDSGAIKLTQIGDDEELNKLKEAAYTQLMNLMFDKVGGTGVPQLNQLIPNNQKSMLDRATEQLQNARKEAREENRRIDALEQSRAERNRAVQRRAQSRADSVRTAGGHEPITRNQDTTDNGDDTDRETPQREPIPSLSVAVSYQMKQVRRRGVYKIDLNKYTQTTKTLPFDYNLGDVKSKCPSCFREINADDALMKQRQINATLGGMNTDDFKHVNFVNVIMRKKHGNNQETVDEIKIDKSEFNKQGNFFKMLYGWKGDDDRDKWLAYDYKTLWSFKGNHKIESDWETTKFGSIALEPPLVKKPIYIEIDEDFTLEKNIKAVEIKVYSKLGDKNEVSSTNLRVNKSELTKTIEILLPRNSEDYEYEITYFIRGESPKKSGLQKSDYGRIDIDRFM</sequence>
<dbReference type="RefSeq" id="WP_132795437.1">
    <property type="nucleotide sequence ID" value="NZ_SLXM01000008.1"/>
</dbReference>
<evidence type="ECO:0000313" key="3">
    <source>
        <dbReference type="Proteomes" id="UP000294564"/>
    </source>
</evidence>
<dbReference type="AlphaFoldDB" id="A0A4R2NP92"/>
<organism evidence="2 3">
    <name type="scientific">Tenacibaculum skagerrakense</name>
    <dbReference type="NCBI Taxonomy" id="186571"/>
    <lineage>
        <taxon>Bacteria</taxon>
        <taxon>Pseudomonadati</taxon>
        <taxon>Bacteroidota</taxon>
        <taxon>Flavobacteriia</taxon>
        <taxon>Flavobacteriales</taxon>
        <taxon>Flavobacteriaceae</taxon>
        <taxon>Tenacibaculum</taxon>
    </lineage>
</organism>
<reference evidence="2 3" key="1">
    <citation type="submission" date="2019-03" db="EMBL/GenBank/DDBJ databases">
        <title>Genomic Encyclopedia of Type Strains, Phase IV (KMG-IV): sequencing the most valuable type-strain genomes for metagenomic binning, comparative biology and taxonomic classification.</title>
        <authorList>
            <person name="Goeker M."/>
        </authorList>
    </citation>
    <scope>NUCLEOTIDE SEQUENCE [LARGE SCALE GENOMIC DNA]</scope>
    <source>
        <strain evidence="2 3">DSM 14836</strain>
    </source>
</reference>
<feature type="region of interest" description="Disordered" evidence="1">
    <location>
        <begin position="307"/>
        <end position="383"/>
    </location>
</feature>
<dbReference type="OrthoDB" id="1182264at2"/>
<proteinExistence type="predicted"/>
<gene>
    <name evidence="2" type="ORF">EV195_10893</name>
</gene>
<keyword evidence="3" id="KW-1185">Reference proteome</keyword>
<evidence type="ECO:0000256" key="1">
    <source>
        <dbReference type="SAM" id="MobiDB-lite"/>
    </source>
</evidence>
<name>A0A4R2NP92_9FLAO</name>
<dbReference type="EMBL" id="SLXM01000008">
    <property type="protein sequence ID" value="TCP23623.1"/>
    <property type="molecule type" value="Genomic_DNA"/>
</dbReference>
<accession>A0A4R2NP92</accession>
<protein>
    <submittedName>
        <fullName evidence="2">Uncharacterized protein</fullName>
    </submittedName>
</protein>
<feature type="compositionally biased region" description="Basic and acidic residues" evidence="1">
    <location>
        <begin position="307"/>
        <end position="335"/>
    </location>
</feature>
<evidence type="ECO:0000313" key="2">
    <source>
        <dbReference type="EMBL" id="TCP23623.1"/>
    </source>
</evidence>